<dbReference type="PANTHER" id="PTHR12308:SF73">
    <property type="entry name" value="ANOCTAMIN"/>
    <property type="match status" value="1"/>
</dbReference>
<evidence type="ECO:0000256" key="2">
    <source>
        <dbReference type="ARBA" id="ARBA00009671"/>
    </source>
</evidence>
<dbReference type="Proteomes" id="UP000095280">
    <property type="component" value="Unplaced"/>
</dbReference>
<comment type="caution">
    <text evidence="6">Lacks conserved residue(s) required for the propagation of feature annotation.</text>
</comment>
<evidence type="ECO:0000256" key="3">
    <source>
        <dbReference type="ARBA" id="ARBA00022692"/>
    </source>
</evidence>
<comment type="similarity">
    <text evidence="2 6">Belongs to the anoctamin family.</text>
</comment>
<organism evidence="9 10">
    <name type="scientific">Macrostomum lignano</name>
    <dbReference type="NCBI Taxonomy" id="282301"/>
    <lineage>
        <taxon>Eukaryota</taxon>
        <taxon>Metazoa</taxon>
        <taxon>Spiralia</taxon>
        <taxon>Lophotrochozoa</taxon>
        <taxon>Platyhelminthes</taxon>
        <taxon>Rhabditophora</taxon>
        <taxon>Macrostomorpha</taxon>
        <taxon>Macrostomida</taxon>
        <taxon>Macrostomidae</taxon>
        <taxon>Macrostomum</taxon>
    </lineage>
</organism>
<keyword evidence="4 6" id="KW-1133">Transmembrane helix</keyword>
<evidence type="ECO:0000256" key="5">
    <source>
        <dbReference type="ARBA" id="ARBA00023136"/>
    </source>
</evidence>
<evidence type="ECO:0000256" key="7">
    <source>
        <dbReference type="SAM" id="MobiDB-lite"/>
    </source>
</evidence>
<protein>
    <recommendedName>
        <fullName evidence="6">Anoctamin</fullName>
    </recommendedName>
</protein>
<dbReference type="Pfam" id="PF04547">
    <property type="entry name" value="Anoctamin"/>
    <property type="match status" value="1"/>
</dbReference>
<dbReference type="WBParaSite" id="maker-uti_cns_0005816-snap-gene-0.2-mRNA-1">
    <property type="protein sequence ID" value="maker-uti_cns_0005816-snap-gene-0.2-mRNA-1"/>
    <property type="gene ID" value="maker-uti_cns_0005816-snap-gene-0.2"/>
</dbReference>
<evidence type="ECO:0000313" key="9">
    <source>
        <dbReference type="Proteomes" id="UP000095280"/>
    </source>
</evidence>
<feature type="transmembrane region" description="Helical" evidence="6">
    <location>
        <begin position="291"/>
        <end position="317"/>
    </location>
</feature>
<dbReference type="GO" id="GO:0005886">
    <property type="term" value="C:plasma membrane"/>
    <property type="evidence" value="ECO:0007669"/>
    <property type="project" value="TreeGrafter"/>
</dbReference>
<accession>A0A1I8HF38</accession>
<sequence>MQFILLTFENHLTIVFGCILTVWSLLTTEAWKRYESSLSYRWDVNHHYIAENRRPAYVLRKSRCQPVILVFAITVGFQVARLVGDRSYCTAETSAFSCFIVSTVLPITGQVIVISILDSLYSVLAKAVTNWECHEYPTDYDNSFAIKAFAFRFANNYAPLFYIAFVRQRFVHTLANATIDCFNLLNITTAGYMVGKSLLKSGADIMWPYLKRSMLTGCTLRGLRGFLRACCPCIRMLGYSVELEILAELERSHMAKLGETRPSGKLAFAEQRHLVKSKEQEMLLDEYLEKVILYGFMTMFGSAFYLAPAVALIAMAIDLRLDSKRLLFLYRRPVPLPAPGIGVWNWLLDFLSFAGIFTTGAILAFTSQSLSIYGVATTDSNRLIFFIVFENAMLAIKFLLVISIGDMPRKLKLCLKWEYFYVKKILTDDKVEPGVLASLQKTRTGGTTRCAPAAPRSRPPESGGRTAVGVGREPEKPRKFHGNTVIMY</sequence>
<keyword evidence="3 6" id="KW-0812">Transmembrane</keyword>
<keyword evidence="9" id="KW-1185">Reference proteome</keyword>
<dbReference type="GO" id="GO:0005254">
    <property type="term" value="F:chloride channel activity"/>
    <property type="evidence" value="ECO:0007669"/>
    <property type="project" value="TreeGrafter"/>
</dbReference>
<feature type="region of interest" description="Disordered" evidence="7">
    <location>
        <begin position="443"/>
        <end position="488"/>
    </location>
</feature>
<dbReference type="InterPro" id="IPR049452">
    <property type="entry name" value="Anoctamin_TM"/>
</dbReference>
<keyword evidence="5 6" id="KW-0472">Membrane</keyword>
<dbReference type="AlphaFoldDB" id="A0A1I8HF38"/>
<feature type="transmembrane region" description="Helical" evidence="6">
    <location>
        <begin position="96"/>
        <end position="117"/>
    </location>
</feature>
<evidence type="ECO:0000256" key="6">
    <source>
        <dbReference type="RuleBase" id="RU280814"/>
    </source>
</evidence>
<evidence type="ECO:0000313" key="10">
    <source>
        <dbReference type="WBParaSite" id="maker-uti_cns_0005816-snap-gene-0.2-mRNA-1"/>
    </source>
</evidence>
<evidence type="ECO:0000259" key="8">
    <source>
        <dbReference type="Pfam" id="PF04547"/>
    </source>
</evidence>
<dbReference type="PANTHER" id="PTHR12308">
    <property type="entry name" value="ANOCTAMIN"/>
    <property type="match status" value="1"/>
</dbReference>
<reference evidence="10" key="1">
    <citation type="submission" date="2016-11" db="UniProtKB">
        <authorList>
            <consortium name="WormBaseParasite"/>
        </authorList>
    </citation>
    <scope>IDENTIFICATION</scope>
</reference>
<comment type="subcellular location">
    <subcellularLocation>
        <location evidence="1 6">Membrane</location>
        <topology evidence="1 6">Multi-pass membrane protein</topology>
    </subcellularLocation>
</comment>
<evidence type="ECO:0000256" key="1">
    <source>
        <dbReference type="ARBA" id="ARBA00004141"/>
    </source>
</evidence>
<evidence type="ECO:0000256" key="4">
    <source>
        <dbReference type="ARBA" id="ARBA00022989"/>
    </source>
</evidence>
<proteinExistence type="inferred from homology"/>
<feature type="transmembrane region" description="Helical" evidence="6">
    <location>
        <begin position="12"/>
        <end position="31"/>
    </location>
</feature>
<feature type="domain" description="Anoctamin transmembrane" evidence="8">
    <location>
        <begin position="7"/>
        <end position="413"/>
    </location>
</feature>
<feature type="transmembrane region" description="Helical" evidence="6">
    <location>
        <begin position="383"/>
        <end position="402"/>
    </location>
</feature>
<name>A0A1I8HF38_9PLAT</name>
<dbReference type="InterPro" id="IPR007632">
    <property type="entry name" value="Anoctamin"/>
</dbReference>